<feature type="non-terminal residue" evidence="1">
    <location>
        <position position="1"/>
    </location>
</feature>
<dbReference type="EMBL" id="GECU01002131">
    <property type="protein sequence ID" value="JAT05576.1"/>
    <property type="molecule type" value="Transcribed_RNA"/>
</dbReference>
<gene>
    <name evidence="1" type="ORF">g.16951</name>
</gene>
<organism evidence="1">
    <name type="scientific">Homalodisca liturata</name>
    <dbReference type="NCBI Taxonomy" id="320908"/>
    <lineage>
        <taxon>Eukaryota</taxon>
        <taxon>Metazoa</taxon>
        <taxon>Ecdysozoa</taxon>
        <taxon>Arthropoda</taxon>
        <taxon>Hexapoda</taxon>
        <taxon>Insecta</taxon>
        <taxon>Pterygota</taxon>
        <taxon>Neoptera</taxon>
        <taxon>Paraneoptera</taxon>
        <taxon>Hemiptera</taxon>
        <taxon>Auchenorrhyncha</taxon>
        <taxon>Membracoidea</taxon>
        <taxon>Cicadellidae</taxon>
        <taxon>Cicadellinae</taxon>
        <taxon>Proconiini</taxon>
        <taxon>Homalodisca</taxon>
    </lineage>
</organism>
<proteinExistence type="predicted"/>
<accession>A0A1B6K2B0</accession>
<sequence>LTLHRFALVTAGDSLLATVEVVIEPKVFATRIRFAALSVSLLIALESYPFVQANTLACGSTGRVEYPGDIVSYGVLIPIQIAMFWAPVLNVRTLVACRTFGVRRHLRLTLHLTVELVNVTYAVRIVLKFFCDQSFSNDSLIVYLDAANKIGPKGQEKEG</sequence>
<evidence type="ECO:0000313" key="1">
    <source>
        <dbReference type="EMBL" id="JAT05576.1"/>
    </source>
</evidence>
<protein>
    <submittedName>
        <fullName evidence="1">Uncharacterized protein</fullName>
    </submittedName>
</protein>
<dbReference type="AlphaFoldDB" id="A0A1B6K2B0"/>
<name>A0A1B6K2B0_9HEMI</name>
<reference evidence="1" key="1">
    <citation type="submission" date="2015-11" db="EMBL/GenBank/DDBJ databases">
        <title>De novo transcriptome assembly of four potential Pierce s Disease insect vectors from Arizona vineyards.</title>
        <authorList>
            <person name="Tassone E.E."/>
        </authorList>
    </citation>
    <scope>NUCLEOTIDE SEQUENCE</scope>
</reference>